<reference evidence="3 5" key="2">
    <citation type="submission" date="2018-10" db="EMBL/GenBank/DDBJ databases">
        <title>Genomic Encyclopedia of Type Strains, Phase IV (KMG-IV): sequencing the most valuable type-strain genomes for metagenomic binning, comparative biology and taxonomic classification.</title>
        <authorList>
            <person name="Goeker M."/>
        </authorList>
    </citation>
    <scope>NUCLEOTIDE SEQUENCE [LARGE SCALE GENOMIC DNA]</scope>
    <source>
        <strain evidence="3 5">DSM 19791</strain>
    </source>
</reference>
<keyword evidence="5" id="KW-1185">Reference proteome</keyword>
<dbReference type="Pfam" id="PF07858">
    <property type="entry name" value="LEH"/>
    <property type="match status" value="1"/>
</dbReference>
<evidence type="ECO:0000313" key="3">
    <source>
        <dbReference type="EMBL" id="RKS86308.1"/>
    </source>
</evidence>
<evidence type="ECO:0000313" key="2">
    <source>
        <dbReference type="EMBL" id="BBE35647.1"/>
    </source>
</evidence>
<dbReference type="Proteomes" id="UP000275727">
    <property type="component" value="Chromosome"/>
</dbReference>
<dbReference type="EMBL" id="RBWX01000010">
    <property type="protein sequence ID" value="RKS86308.1"/>
    <property type="molecule type" value="Genomic_DNA"/>
</dbReference>
<keyword evidence="2" id="KW-0378">Hydrolase</keyword>
<reference evidence="2 4" key="1">
    <citation type="submission" date="2018-06" db="EMBL/GenBank/DDBJ databases">
        <title>Complete Genome Sequence of the Microcystin-Degrading Bacterium Sphingosinicella microcystinivorans Strain B-9.</title>
        <authorList>
            <person name="Jin H."/>
            <person name="Nishizawa T."/>
            <person name="Guo Y."/>
            <person name="Nishizawa A."/>
            <person name="Park H."/>
            <person name="Kato H."/>
            <person name="Tsuji K."/>
            <person name="Harada K."/>
        </authorList>
    </citation>
    <scope>NUCLEOTIDE SEQUENCE [LARGE SCALE GENOMIC DNA]</scope>
    <source>
        <strain evidence="2 4">B9</strain>
    </source>
</reference>
<sequence length="128" mass="14049">MSNTDVVMAFCNAWTGPDVNSALTMLSDDIFYHNIPMQPLSGKADVSAYLLGAAAFEDCRWDVLHIAEAGEYVLTERVDRMKVAGHDIVLPVMGTFRVRDGLICEWRDYFDLASYQAQWPAGIGGGGA</sequence>
<evidence type="ECO:0000313" key="5">
    <source>
        <dbReference type="Proteomes" id="UP000276029"/>
    </source>
</evidence>
<dbReference type="EMBL" id="AP018711">
    <property type="protein sequence ID" value="BBE35647.1"/>
    <property type="molecule type" value="Genomic_DNA"/>
</dbReference>
<dbReference type="InterPro" id="IPR013100">
    <property type="entry name" value="LEH"/>
</dbReference>
<dbReference type="SUPFAM" id="SSF54427">
    <property type="entry name" value="NTF2-like"/>
    <property type="match status" value="1"/>
</dbReference>
<evidence type="ECO:0000259" key="1">
    <source>
        <dbReference type="Pfam" id="PF07858"/>
    </source>
</evidence>
<accession>A0AAD1D821</accession>
<proteinExistence type="predicted"/>
<dbReference type="AlphaFoldDB" id="A0AAD1D821"/>
<dbReference type="GO" id="GO:0016787">
    <property type="term" value="F:hydrolase activity"/>
    <property type="evidence" value="ECO:0007669"/>
    <property type="project" value="UniProtKB-KW"/>
</dbReference>
<gene>
    <name evidence="3" type="ORF">DFR51_3010</name>
    <name evidence="2" type="ORF">SmB9_33050</name>
</gene>
<organism evidence="2 4">
    <name type="scientific">Sphingosinicella microcystinivorans</name>
    <dbReference type="NCBI Taxonomy" id="335406"/>
    <lineage>
        <taxon>Bacteria</taxon>
        <taxon>Pseudomonadati</taxon>
        <taxon>Pseudomonadota</taxon>
        <taxon>Alphaproteobacteria</taxon>
        <taxon>Sphingomonadales</taxon>
        <taxon>Sphingosinicellaceae</taxon>
        <taxon>Sphingosinicella</taxon>
    </lineage>
</organism>
<protein>
    <submittedName>
        <fullName evidence="2">Limonene-1,2-epoxide hydrolase</fullName>
    </submittedName>
</protein>
<dbReference type="Gene3D" id="3.10.450.50">
    <property type="match status" value="1"/>
</dbReference>
<evidence type="ECO:0000313" key="4">
    <source>
        <dbReference type="Proteomes" id="UP000275727"/>
    </source>
</evidence>
<dbReference type="InterPro" id="IPR032710">
    <property type="entry name" value="NTF2-like_dom_sf"/>
</dbReference>
<name>A0AAD1D821_SPHMI</name>
<dbReference type="KEGG" id="smic:SmB9_33050"/>
<dbReference type="Proteomes" id="UP000276029">
    <property type="component" value="Unassembled WGS sequence"/>
</dbReference>
<feature type="domain" description="Limonene-1,2-epoxide hydrolase" evidence="1">
    <location>
        <begin position="2"/>
        <end position="119"/>
    </location>
</feature>
<dbReference type="RefSeq" id="WP_121052620.1">
    <property type="nucleotide sequence ID" value="NZ_AP018711.1"/>
</dbReference>